<dbReference type="EMBL" id="OQ135104">
    <property type="protein sequence ID" value="WCD56151.1"/>
    <property type="molecule type" value="Genomic_DNA"/>
</dbReference>
<evidence type="ECO:0000313" key="1">
    <source>
        <dbReference type="EMBL" id="WCD56151.1"/>
    </source>
</evidence>
<protein>
    <submittedName>
        <fullName evidence="1">Uncharacterized protein</fullName>
    </submittedName>
</protein>
<accession>A0AAE9X2D7</accession>
<reference evidence="2" key="1">
    <citation type="journal article" date="2024" name="Viruses">
        <title>New Genera and Species of Caulobacter and Brevundimonas Bacteriophages Provide Insights into Phage Genome Evolution.</title>
        <authorList>
            <person name="Ely B."/>
            <person name="Hils M."/>
            <person name="Clarke A."/>
            <person name="Albert M."/>
            <person name="Holness N."/>
            <person name="Lenski J."/>
            <person name="Mohammadi T."/>
        </authorList>
    </citation>
    <scope>NUCLEOTIDE SEQUENCE [LARGE SCALE GENOMIC DNA]</scope>
</reference>
<keyword evidence="2" id="KW-1185">Reference proteome</keyword>
<organism evidence="1 2">
    <name type="scientific">Caulobacter phage KSC</name>
    <dbReference type="NCBI Taxonomy" id="3020398"/>
    <lineage>
        <taxon>Viruses</taxon>
        <taxon>Duplodnaviria</taxon>
        <taxon>Heunggongvirae</taxon>
        <taxon>Uroviricota</taxon>
        <taxon>Caudoviricetes</taxon>
        <taxon>Autographivirales</taxon>
        <taxon>Autonotataviridae</taxon>
        <taxon>Percyvirus</taxon>
        <taxon>Percyvirus KSC</taxon>
    </lineage>
</organism>
<proteinExistence type="predicted"/>
<name>A0AAE9X2D7_9CAUD</name>
<sequence>MTTFSETNQLLRSLGLNVDTCDEVYVDLHDYRDDTGFQPQSEVDVLQSHGYNLMTPLDKFFEGPMQMRMDYAHALCSFQD</sequence>
<dbReference type="Proteomes" id="UP001221122">
    <property type="component" value="Segment"/>
</dbReference>
<gene>
    <name evidence="1" type="primary">KSC_gp014</name>
</gene>
<evidence type="ECO:0000313" key="2">
    <source>
        <dbReference type="Proteomes" id="UP001221122"/>
    </source>
</evidence>